<feature type="domain" description="SXP/RAL-2 family protein Ani s 5-like cation-binding" evidence="3">
    <location>
        <begin position="81"/>
        <end position="183"/>
    </location>
</feature>
<accession>A0A183C9K0</accession>
<dbReference type="InterPro" id="IPR003677">
    <property type="entry name" value="ANIS5_cation-bd"/>
</dbReference>
<dbReference type="PANTHER" id="PTHR21593">
    <property type="entry name" value="PRION-LIKE- Q/N-RICH -DOMAIN-BEARING PROTEIN PROTEIN"/>
    <property type="match status" value="1"/>
</dbReference>
<name>A0A183C9K0_GLOPA</name>
<reference evidence="5" key="3">
    <citation type="submission" date="2016-06" db="UniProtKB">
        <authorList>
            <consortium name="WormBaseParasite"/>
        </authorList>
    </citation>
    <scope>IDENTIFICATION</scope>
</reference>
<evidence type="ECO:0000259" key="3">
    <source>
        <dbReference type="Pfam" id="PF02520"/>
    </source>
</evidence>
<feature type="region of interest" description="Disordered" evidence="2">
    <location>
        <begin position="164"/>
        <end position="195"/>
    </location>
</feature>
<dbReference type="AlphaFoldDB" id="A0A183C9K0"/>
<reference evidence="4" key="1">
    <citation type="submission" date="2013-12" db="EMBL/GenBank/DDBJ databases">
        <authorList>
            <person name="Aslett M."/>
        </authorList>
    </citation>
    <scope>NUCLEOTIDE SEQUENCE [LARGE SCALE GENOMIC DNA]</scope>
    <source>
        <strain evidence="4">Lindley</strain>
    </source>
</reference>
<dbReference type="Proteomes" id="UP000050741">
    <property type="component" value="Unassembled WGS sequence"/>
</dbReference>
<evidence type="ECO:0000256" key="1">
    <source>
        <dbReference type="SAM" id="Coils"/>
    </source>
</evidence>
<reference evidence="4" key="2">
    <citation type="submission" date="2014-05" db="EMBL/GenBank/DDBJ databases">
        <title>The genome and life-stage specific transcriptomes of Globodera pallida elucidate key aspects of plant parasitism by a cyst nematode.</title>
        <authorList>
            <person name="Cotton J.A."/>
            <person name="Lilley C.J."/>
            <person name="Jones L.M."/>
            <person name="Kikuchi T."/>
            <person name="Reid A.J."/>
            <person name="Thorpe P."/>
            <person name="Tsai I.J."/>
            <person name="Beasley H."/>
            <person name="Blok V."/>
            <person name="Cock P.J.A."/>
            <person name="Van den Akker S.E."/>
            <person name="Holroyd N."/>
            <person name="Hunt M."/>
            <person name="Mantelin S."/>
            <person name="Naghra H."/>
            <person name="Pain A."/>
            <person name="Palomares-Rius J.E."/>
            <person name="Zarowiecki M."/>
            <person name="Berriman M."/>
            <person name="Jones J.T."/>
            <person name="Urwin P.E."/>
        </authorList>
    </citation>
    <scope>NUCLEOTIDE SEQUENCE [LARGE SCALE GENOMIC DNA]</scope>
    <source>
        <strain evidence="4">Lindley</strain>
    </source>
</reference>
<evidence type="ECO:0000313" key="5">
    <source>
        <dbReference type="WBParaSite" id="GPLIN_000954800"/>
    </source>
</evidence>
<dbReference type="WBParaSite" id="GPLIN_000954800">
    <property type="protein sequence ID" value="GPLIN_000954800"/>
    <property type="gene ID" value="GPLIN_000954800"/>
</dbReference>
<evidence type="ECO:0000256" key="2">
    <source>
        <dbReference type="SAM" id="MobiDB-lite"/>
    </source>
</evidence>
<proteinExistence type="predicted"/>
<evidence type="ECO:0000313" key="4">
    <source>
        <dbReference type="Proteomes" id="UP000050741"/>
    </source>
</evidence>
<protein>
    <submittedName>
        <fullName evidence="5">DUF148 domain-containing protein</fullName>
    </submittedName>
</protein>
<organism evidence="4 5">
    <name type="scientific">Globodera pallida</name>
    <name type="common">Potato cyst nematode worm</name>
    <name type="synonym">Heterodera pallida</name>
    <dbReference type="NCBI Taxonomy" id="36090"/>
    <lineage>
        <taxon>Eukaryota</taxon>
        <taxon>Metazoa</taxon>
        <taxon>Ecdysozoa</taxon>
        <taxon>Nematoda</taxon>
        <taxon>Chromadorea</taxon>
        <taxon>Rhabditida</taxon>
        <taxon>Tylenchina</taxon>
        <taxon>Tylenchomorpha</taxon>
        <taxon>Tylenchoidea</taxon>
        <taxon>Heteroderidae</taxon>
        <taxon>Heteroderinae</taxon>
        <taxon>Globodera</taxon>
    </lineage>
</organism>
<keyword evidence="4" id="KW-1185">Reference proteome</keyword>
<dbReference type="PANTHER" id="PTHR21593:SF36">
    <property type="entry name" value="DUF148 DOMAIN-CONTAINING PROTEIN-RELATED"/>
    <property type="match status" value="1"/>
</dbReference>
<feature type="coiled-coil region" evidence="1">
    <location>
        <begin position="110"/>
        <end position="137"/>
    </location>
</feature>
<dbReference type="Pfam" id="PF02520">
    <property type="entry name" value="ANIS5_cation-bd"/>
    <property type="match status" value="1"/>
</dbReference>
<keyword evidence="1" id="KW-0175">Coiled coil</keyword>
<dbReference type="InterPro" id="IPR052823">
    <property type="entry name" value="SXP/RAL-2_related"/>
</dbReference>
<sequence length="195" mass="21199">MSEGVRTLKFRPSRRKHNNFSSTFTLDHSIPDMTSSSALLLVASLAMTVLALCRAQLSAPSSQGAGQAPPFLAEAGADKINEFYQFVASLGHLKDAEIDAKVKEWVGKQSDDVQKKYAGFEQEREKAKAQGEAAHEEAIKHFSEGAKKADKELSEIANNVNLSGQDKAKQINDKVQSLPKDVRDEIEGNVGGGRN</sequence>